<dbReference type="SUPFAM" id="SSF56507">
    <property type="entry name" value="Methionine synthase activation domain-like"/>
    <property type="match status" value="1"/>
</dbReference>
<evidence type="ECO:0000313" key="2">
    <source>
        <dbReference type="EMBL" id="HIV11768.1"/>
    </source>
</evidence>
<organism evidence="2 3">
    <name type="scientific">Candidatus Pullilachnospira stercoravium</name>
    <dbReference type="NCBI Taxonomy" id="2840913"/>
    <lineage>
        <taxon>Bacteria</taxon>
        <taxon>Bacillati</taxon>
        <taxon>Bacillota</taxon>
        <taxon>Clostridia</taxon>
        <taxon>Lachnospirales</taxon>
        <taxon>Lachnospiraceae</taxon>
        <taxon>Lachnospiraceae incertae sedis</taxon>
        <taxon>Candidatus Pullilachnospira</taxon>
    </lineage>
</organism>
<dbReference type="InterPro" id="IPR027980">
    <property type="entry name" value="RACo_C"/>
</dbReference>
<accession>A0A9D1NSL1</accession>
<protein>
    <submittedName>
        <fullName evidence="2">DUF4445 domain-containing protein</fullName>
    </submittedName>
</protein>
<dbReference type="Pfam" id="PF00111">
    <property type="entry name" value="Fer2"/>
    <property type="match status" value="1"/>
</dbReference>
<dbReference type="InterPro" id="IPR012675">
    <property type="entry name" value="Beta-grasp_dom_sf"/>
</dbReference>
<reference evidence="2" key="2">
    <citation type="journal article" date="2021" name="PeerJ">
        <title>Extensive microbial diversity within the chicken gut microbiome revealed by metagenomics and culture.</title>
        <authorList>
            <person name="Gilroy R."/>
            <person name="Ravi A."/>
            <person name="Getino M."/>
            <person name="Pursley I."/>
            <person name="Horton D.L."/>
            <person name="Alikhan N.F."/>
            <person name="Baker D."/>
            <person name="Gharbi K."/>
            <person name="Hall N."/>
            <person name="Watson M."/>
            <person name="Adriaenssens E.M."/>
            <person name="Foster-Nyarko E."/>
            <person name="Jarju S."/>
            <person name="Secka A."/>
            <person name="Antonio M."/>
            <person name="Oren A."/>
            <person name="Chaudhuri R.R."/>
            <person name="La Ragione R."/>
            <person name="Hildebrand F."/>
            <person name="Pallen M.J."/>
        </authorList>
    </citation>
    <scope>NUCLEOTIDE SEQUENCE</scope>
    <source>
        <strain evidence="2">ChiBcec2-4451</strain>
    </source>
</reference>
<dbReference type="CDD" id="cd00207">
    <property type="entry name" value="fer2"/>
    <property type="match status" value="1"/>
</dbReference>
<dbReference type="GO" id="GO:0051536">
    <property type="term" value="F:iron-sulfur cluster binding"/>
    <property type="evidence" value="ECO:0007669"/>
    <property type="project" value="InterPro"/>
</dbReference>
<dbReference type="Proteomes" id="UP000886723">
    <property type="component" value="Unassembled WGS sequence"/>
</dbReference>
<dbReference type="InterPro" id="IPR052911">
    <property type="entry name" value="Corrinoid_activation_enz"/>
</dbReference>
<sequence>MNGHKVLNQLQFQIDKEKVFAQLHCTPDSPSYEEMEETYQEILPEISRLCSPLGLLGQGTVPASCRIDGEGQDMDAIFLLLTIGQEVSDYSTRAFAEGDYVKGLMSDAMGDAALFSLEAASLKALQDTCRAWGIGIQRRLEAPQDLRMEIQKEALQQTEADKLLGLEITEGYMYRPLKTSCNVFVTTADTSVFRAGHNCRKCPNLTCGFRSVEPVQVTVQKGGSRDCPPETAAVFSTTGGIMDGLHAQGVSLRADCGGAGRCGKCRVRVLDGHLDITAEDRSVFSPEELEDGWRLACRAMPDEDVTLWIPNNQEKEILTVTDYQGQEGTDFQKGQPRQAEDLPRNGSCAAAVDIGTTTIAIQLKGPQISDVFSALNPQRAYGADVISRIQAAIQGNGQAMLEQIRSAIHEGLQTLLQRNHMDWSVLSQLTVAGNTTMIHLLMGYPCDGLGSAPFTPYEIKDLHFSLKDWFAEASEKTAVHIYPGISTFVGADIVAGICALDISSSEKPVMLIDLGTNGEMALGNRDRLLVTSVAAGPAFEGGNIICGTGSIPGAVCSAQWENGGLKIGTIQDAPPEGICGTGAVEIIAELVKAEIIDETGRMEEPWFTEGYPVAKSSAGSDIRLYQKDIRELQLAKAAVRAGIETLLEKYGISANDVACIYVAGGFGYSLDFEKAEAIGMFPEEFSGRIRAVGNSALKGAALLLDQPEKMEEAGRAARIAEEVSLSNDRGFQEAYMDSMFF</sequence>
<dbReference type="Gene3D" id="3.40.109.40">
    <property type="match status" value="1"/>
</dbReference>
<dbReference type="GO" id="GO:0008705">
    <property type="term" value="F:methionine synthase activity"/>
    <property type="evidence" value="ECO:0007669"/>
    <property type="project" value="InterPro"/>
</dbReference>
<dbReference type="Gene3D" id="3.30.420.480">
    <property type="entry name" value="Domain of unknown function (DUF4445)"/>
    <property type="match status" value="1"/>
</dbReference>
<reference evidence="2" key="1">
    <citation type="submission" date="2020-10" db="EMBL/GenBank/DDBJ databases">
        <authorList>
            <person name="Gilroy R."/>
        </authorList>
    </citation>
    <scope>NUCLEOTIDE SEQUENCE</scope>
    <source>
        <strain evidence="2">ChiBcec2-4451</strain>
    </source>
</reference>
<dbReference type="Pfam" id="PF17651">
    <property type="entry name" value="Raco_middle"/>
    <property type="match status" value="1"/>
</dbReference>
<evidence type="ECO:0000313" key="3">
    <source>
        <dbReference type="Proteomes" id="UP000886723"/>
    </source>
</evidence>
<name>A0A9D1NSL1_9FIRM</name>
<dbReference type="PANTHER" id="PTHR42895:SF2">
    <property type="entry name" value="IRON-SULFUR CLUSTER PROTEIN"/>
    <property type="match status" value="1"/>
</dbReference>
<dbReference type="InterPro" id="IPR041414">
    <property type="entry name" value="Raco-like_middle"/>
</dbReference>
<gene>
    <name evidence="2" type="ORF">IAA63_01325</name>
</gene>
<dbReference type="Pfam" id="PF14574">
    <property type="entry name" value="RACo_C_ter"/>
    <property type="match status" value="1"/>
</dbReference>
<dbReference type="InterPro" id="IPR036010">
    <property type="entry name" value="2Fe-2S_ferredoxin-like_sf"/>
</dbReference>
<dbReference type="InterPro" id="IPR042259">
    <property type="entry name" value="Raco-like_middle_sf"/>
</dbReference>
<dbReference type="InterPro" id="IPR037010">
    <property type="entry name" value="VitB12-dep_Met_synth_activ_sf"/>
</dbReference>
<dbReference type="PROSITE" id="PS51085">
    <property type="entry name" value="2FE2S_FER_2"/>
    <property type="match status" value="1"/>
</dbReference>
<feature type="domain" description="2Fe-2S ferredoxin-type" evidence="1">
    <location>
        <begin position="213"/>
        <end position="313"/>
    </location>
</feature>
<dbReference type="PANTHER" id="PTHR42895">
    <property type="entry name" value="IRON-SULFUR CLUSTER-BINDING PROTEIN-RELATED"/>
    <property type="match status" value="1"/>
</dbReference>
<dbReference type="SUPFAM" id="SSF54292">
    <property type="entry name" value="2Fe-2S ferredoxin-like"/>
    <property type="match status" value="1"/>
</dbReference>
<dbReference type="InterPro" id="IPR001041">
    <property type="entry name" value="2Fe-2S_ferredoxin-type"/>
</dbReference>
<proteinExistence type="predicted"/>
<dbReference type="Gene3D" id="3.10.20.30">
    <property type="match status" value="1"/>
</dbReference>
<comment type="caution">
    <text evidence="2">The sequence shown here is derived from an EMBL/GenBank/DDBJ whole genome shotgun (WGS) entry which is preliminary data.</text>
</comment>
<evidence type="ECO:0000259" key="1">
    <source>
        <dbReference type="PROSITE" id="PS51085"/>
    </source>
</evidence>
<dbReference type="AlphaFoldDB" id="A0A9D1NSL1"/>
<dbReference type="EMBL" id="DVON01000027">
    <property type="protein sequence ID" value="HIV11768.1"/>
    <property type="molecule type" value="Genomic_DNA"/>
</dbReference>